<dbReference type="GO" id="GO:0008615">
    <property type="term" value="P:pyridoxine biosynthetic process"/>
    <property type="evidence" value="ECO:0007669"/>
    <property type="project" value="InterPro"/>
</dbReference>
<accession>S8E168</accession>
<name>S8E168_9LAMI</name>
<dbReference type="Gene3D" id="2.30.110.10">
    <property type="entry name" value="Electron Transport, Fmn-binding Protein, Chain A"/>
    <property type="match status" value="1"/>
</dbReference>
<evidence type="ECO:0000256" key="1">
    <source>
        <dbReference type="ARBA" id="ARBA00001917"/>
    </source>
</evidence>
<dbReference type="EC" id="1.4.3.5" evidence="4"/>
<evidence type="ECO:0000256" key="3">
    <source>
        <dbReference type="ARBA" id="ARBA00005037"/>
    </source>
</evidence>
<evidence type="ECO:0000256" key="6">
    <source>
        <dbReference type="ARBA" id="ARBA00022643"/>
    </source>
</evidence>
<reference evidence="9 10" key="1">
    <citation type="journal article" date="2013" name="BMC Genomics">
        <title>The miniature genome of a carnivorous plant Genlisea aurea contains a low number of genes and short non-coding sequences.</title>
        <authorList>
            <person name="Leushkin E.V."/>
            <person name="Sutormin R.A."/>
            <person name="Nabieva E.R."/>
            <person name="Penin A.A."/>
            <person name="Kondrashov A.S."/>
            <person name="Logacheva M.D."/>
        </authorList>
    </citation>
    <scope>NUCLEOTIDE SEQUENCE [LARGE SCALE GENOMIC DNA]</scope>
</reference>
<dbReference type="PANTHER" id="PTHR10851:SF3">
    <property type="entry name" value="PYRIDOXINE_PYRIDOXAMINE 5'-PHOSPHATE OXIDASE 2"/>
    <property type="match status" value="1"/>
</dbReference>
<evidence type="ECO:0000313" key="10">
    <source>
        <dbReference type="Proteomes" id="UP000015453"/>
    </source>
</evidence>
<dbReference type="AlphaFoldDB" id="S8E168"/>
<keyword evidence="10" id="KW-1185">Reference proteome</keyword>
<comment type="caution">
    <text evidence="9">The sequence shown here is derived from an EMBL/GenBank/DDBJ whole genome shotgun (WGS) entry which is preliminary data.</text>
</comment>
<dbReference type="PANTHER" id="PTHR10851">
    <property type="entry name" value="PYRIDOXINE-5-PHOSPHATE OXIDASE"/>
    <property type="match status" value="1"/>
</dbReference>
<dbReference type="Pfam" id="PF12766">
    <property type="entry name" value="Pyridox_oxase_2"/>
    <property type="match status" value="1"/>
</dbReference>
<dbReference type="GO" id="GO:0010181">
    <property type="term" value="F:FMN binding"/>
    <property type="evidence" value="ECO:0007669"/>
    <property type="project" value="InterPro"/>
</dbReference>
<dbReference type="OrthoDB" id="434253at2759"/>
<dbReference type="InterPro" id="IPR012349">
    <property type="entry name" value="Split_barrel_FMN-bd"/>
</dbReference>
<protein>
    <recommendedName>
        <fullName evidence="4">pyridoxal 5'-phosphate synthase</fullName>
        <ecNumber evidence="4">1.4.3.5</ecNumber>
    </recommendedName>
</protein>
<dbReference type="EMBL" id="AUSU01003903">
    <property type="protein sequence ID" value="EPS66032.1"/>
    <property type="molecule type" value="Genomic_DNA"/>
</dbReference>
<dbReference type="InterPro" id="IPR024624">
    <property type="entry name" value="Pyridox_Oxase_Alr4036_FMN-bd"/>
</dbReference>
<gene>
    <name evidence="9" type="ORF">M569_08745</name>
</gene>
<evidence type="ECO:0000256" key="5">
    <source>
        <dbReference type="ARBA" id="ARBA00022630"/>
    </source>
</evidence>
<comment type="cofactor">
    <cofactor evidence="1">
        <name>FMN</name>
        <dbReference type="ChEBI" id="CHEBI:58210"/>
    </cofactor>
</comment>
<dbReference type="SUPFAM" id="SSF50475">
    <property type="entry name" value="FMN-binding split barrel"/>
    <property type="match status" value="1"/>
</dbReference>
<evidence type="ECO:0000259" key="8">
    <source>
        <dbReference type="Pfam" id="PF12766"/>
    </source>
</evidence>
<evidence type="ECO:0000256" key="7">
    <source>
        <dbReference type="ARBA" id="ARBA00023002"/>
    </source>
</evidence>
<keyword evidence="6" id="KW-0288">FMN</keyword>
<sequence length="190" mass="21388">MSSSVGTPWKQLLLCSIQANSRLNHSSYLQLATVSANDRPSNRTVVFRGFMDDTDKILIHSDIRTRKIDDLKHSPFAEICWYFSDTWEQFRISGRVEVIDGTNTDPSKLEQRASSWFASSLKSRLQYTSPAPGIPLSSQQPLLDDRAGPAPAFCLLVFDPHEVDYLNLKSSKRVMFSSGSNIWTSEEVSP</sequence>
<proteinExistence type="predicted"/>
<dbReference type="Proteomes" id="UP000015453">
    <property type="component" value="Unassembled WGS sequence"/>
</dbReference>
<evidence type="ECO:0000313" key="9">
    <source>
        <dbReference type="EMBL" id="EPS66032.1"/>
    </source>
</evidence>
<comment type="pathway">
    <text evidence="3">Cofactor metabolism; pyridoxal 5'-phosphate salvage; pyridoxal 5'-phosphate from pyridoxine 5'-phosphate: step 1/1.</text>
</comment>
<evidence type="ECO:0000256" key="2">
    <source>
        <dbReference type="ARBA" id="ARBA00004738"/>
    </source>
</evidence>
<keyword evidence="7" id="KW-0560">Oxidoreductase</keyword>
<dbReference type="GO" id="GO:0004733">
    <property type="term" value="F:pyridoxamine phosphate oxidase activity"/>
    <property type="evidence" value="ECO:0007669"/>
    <property type="project" value="UniProtKB-EC"/>
</dbReference>
<feature type="domain" description="Pyridoxamine 5'-phosphate oxidase Alr4036 family FMN-binding" evidence="8">
    <location>
        <begin position="7"/>
        <end position="99"/>
    </location>
</feature>
<dbReference type="InterPro" id="IPR000659">
    <property type="entry name" value="Pyridox_Oxase"/>
</dbReference>
<keyword evidence="5" id="KW-0285">Flavoprotein</keyword>
<evidence type="ECO:0000256" key="4">
    <source>
        <dbReference type="ARBA" id="ARBA00012801"/>
    </source>
</evidence>
<comment type="pathway">
    <text evidence="2">Cofactor metabolism; pyridoxal 5'-phosphate salvage; pyridoxal 5'-phosphate from pyridoxamine 5'-phosphate: step 1/1.</text>
</comment>
<organism evidence="9 10">
    <name type="scientific">Genlisea aurea</name>
    <dbReference type="NCBI Taxonomy" id="192259"/>
    <lineage>
        <taxon>Eukaryota</taxon>
        <taxon>Viridiplantae</taxon>
        <taxon>Streptophyta</taxon>
        <taxon>Embryophyta</taxon>
        <taxon>Tracheophyta</taxon>
        <taxon>Spermatophyta</taxon>
        <taxon>Magnoliopsida</taxon>
        <taxon>eudicotyledons</taxon>
        <taxon>Gunneridae</taxon>
        <taxon>Pentapetalae</taxon>
        <taxon>asterids</taxon>
        <taxon>lamiids</taxon>
        <taxon>Lamiales</taxon>
        <taxon>Lentibulariaceae</taxon>
        <taxon>Genlisea</taxon>
    </lineage>
</organism>
<dbReference type="UniPathway" id="UPA01068">
    <property type="reaction ID" value="UER00304"/>
</dbReference>